<reference evidence="2" key="1">
    <citation type="submission" date="2015-04" db="UniProtKB">
        <authorList>
            <consortium name="EnsemblPlants"/>
        </authorList>
    </citation>
    <scope>IDENTIFICATION</scope>
</reference>
<keyword evidence="3" id="KW-1185">Reference proteome</keyword>
<protein>
    <submittedName>
        <fullName evidence="2">Uncharacterized protein</fullName>
    </submittedName>
</protein>
<evidence type="ECO:0000313" key="3">
    <source>
        <dbReference type="Proteomes" id="UP000026962"/>
    </source>
</evidence>
<dbReference type="Gramene" id="OPUNC08G02710.1">
    <property type="protein sequence ID" value="OPUNC08G02710.1"/>
    <property type="gene ID" value="OPUNC08G02710"/>
</dbReference>
<proteinExistence type="predicted"/>
<feature type="compositionally biased region" description="Polar residues" evidence="1">
    <location>
        <begin position="51"/>
        <end position="61"/>
    </location>
</feature>
<dbReference type="Proteomes" id="UP000026962">
    <property type="component" value="Chromosome 8"/>
</dbReference>
<reference evidence="2" key="2">
    <citation type="submission" date="2018-05" db="EMBL/GenBank/DDBJ databases">
        <title>OpunRS2 (Oryza punctata Reference Sequence Version 2).</title>
        <authorList>
            <person name="Zhang J."/>
            <person name="Kudrna D."/>
            <person name="Lee S."/>
            <person name="Talag J."/>
            <person name="Welchert J."/>
            <person name="Wing R.A."/>
        </authorList>
    </citation>
    <scope>NUCLEOTIDE SEQUENCE [LARGE SCALE GENOMIC DNA]</scope>
</reference>
<evidence type="ECO:0000313" key="2">
    <source>
        <dbReference type="EnsemblPlants" id="OPUNC08G02710.1"/>
    </source>
</evidence>
<accession>A0A0E0LR76</accession>
<dbReference type="AlphaFoldDB" id="A0A0E0LR76"/>
<dbReference type="HOGENOM" id="CLU_2726608_0_0_1"/>
<evidence type="ECO:0000256" key="1">
    <source>
        <dbReference type="SAM" id="MobiDB-lite"/>
    </source>
</evidence>
<feature type="region of interest" description="Disordered" evidence="1">
    <location>
        <begin position="32"/>
        <end position="72"/>
    </location>
</feature>
<sequence length="72" mass="7652">MRLVTATIQEPSSYALVSSLAVFTSYGAFASTAADNGNEQSPAPPRARKTTPWQTPATLSPQRAGDGRWEAI</sequence>
<name>A0A0E0LR76_ORYPU</name>
<organism evidence="2">
    <name type="scientific">Oryza punctata</name>
    <name type="common">Red rice</name>
    <dbReference type="NCBI Taxonomy" id="4537"/>
    <lineage>
        <taxon>Eukaryota</taxon>
        <taxon>Viridiplantae</taxon>
        <taxon>Streptophyta</taxon>
        <taxon>Embryophyta</taxon>
        <taxon>Tracheophyta</taxon>
        <taxon>Spermatophyta</taxon>
        <taxon>Magnoliopsida</taxon>
        <taxon>Liliopsida</taxon>
        <taxon>Poales</taxon>
        <taxon>Poaceae</taxon>
        <taxon>BOP clade</taxon>
        <taxon>Oryzoideae</taxon>
        <taxon>Oryzeae</taxon>
        <taxon>Oryzinae</taxon>
        <taxon>Oryza</taxon>
    </lineage>
</organism>
<dbReference type="EnsemblPlants" id="OPUNC08G02710.1">
    <property type="protein sequence ID" value="OPUNC08G02710.1"/>
    <property type="gene ID" value="OPUNC08G02710"/>
</dbReference>